<dbReference type="Proteomes" id="UP001500503">
    <property type="component" value="Unassembled WGS sequence"/>
</dbReference>
<gene>
    <name evidence="2" type="ORF">GCM10023191_022340</name>
</gene>
<reference evidence="3" key="1">
    <citation type="journal article" date="2019" name="Int. J. Syst. Evol. Microbiol.">
        <title>The Global Catalogue of Microorganisms (GCM) 10K type strain sequencing project: providing services to taxonomists for standard genome sequencing and annotation.</title>
        <authorList>
            <consortium name="The Broad Institute Genomics Platform"/>
            <consortium name="The Broad Institute Genome Sequencing Center for Infectious Disease"/>
            <person name="Wu L."/>
            <person name="Ma J."/>
        </authorList>
    </citation>
    <scope>NUCLEOTIDE SEQUENCE [LARGE SCALE GENOMIC DNA]</scope>
    <source>
        <strain evidence="3">JCM 17933</strain>
    </source>
</reference>
<dbReference type="InterPro" id="IPR019734">
    <property type="entry name" value="TPR_rpt"/>
</dbReference>
<comment type="caution">
    <text evidence="2">The sequence shown here is derived from an EMBL/GenBank/DDBJ whole genome shotgun (WGS) entry which is preliminary data.</text>
</comment>
<dbReference type="PROSITE" id="PS50005">
    <property type="entry name" value="TPR"/>
    <property type="match status" value="1"/>
</dbReference>
<keyword evidence="1" id="KW-0802">TPR repeat</keyword>
<evidence type="ECO:0000313" key="2">
    <source>
        <dbReference type="EMBL" id="GAA4490338.1"/>
    </source>
</evidence>
<name>A0ABP8PQD1_9ACTN</name>
<dbReference type="PANTHER" id="PTHR19959:SF119">
    <property type="entry name" value="FUNGAL LIPASE-LIKE DOMAIN-CONTAINING PROTEIN"/>
    <property type="match status" value="1"/>
</dbReference>
<feature type="repeat" description="TPR" evidence="1">
    <location>
        <begin position="284"/>
        <end position="317"/>
    </location>
</feature>
<dbReference type="SMART" id="SM00028">
    <property type="entry name" value="TPR"/>
    <property type="match status" value="7"/>
</dbReference>
<evidence type="ECO:0000313" key="3">
    <source>
        <dbReference type="Proteomes" id="UP001500503"/>
    </source>
</evidence>
<dbReference type="Gene3D" id="1.25.40.10">
    <property type="entry name" value="Tetratricopeptide repeat domain"/>
    <property type="match status" value="3"/>
</dbReference>
<dbReference type="EMBL" id="BAABHF010000016">
    <property type="protein sequence ID" value="GAA4490338.1"/>
    <property type="molecule type" value="Genomic_DNA"/>
</dbReference>
<evidence type="ECO:0008006" key="4">
    <source>
        <dbReference type="Google" id="ProtNLM"/>
    </source>
</evidence>
<dbReference type="RefSeq" id="WP_345461225.1">
    <property type="nucleotide sequence ID" value="NZ_BAABHF010000016.1"/>
</dbReference>
<evidence type="ECO:0000256" key="1">
    <source>
        <dbReference type="PROSITE-ProRule" id="PRU00339"/>
    </source>
</evidence>
<sequence>MEFADALSTLAIAYARSGHPDTAVSANLQAVAILDRVSTESERLRPDVLRKCASALINLSADLADLDRHEEAADATAQAAEIRERLAAVDLERYGPEYSRALELLADRAERIGRYDDAVAAADRRAQVCSALAAADPLRHRRTLADALHMLGRRFWQAGDVSRALEVTREAVAAYRELPEPDRGESRPYLAQALHDLAVHWAAAGAMDEAVTAAGEAVEIRRALVTEFPGEPAVADLAASLSQLGQTYGELGRASEGWAAVDEALALMRRITEGAPGAYRAEVAQTLNSVGRAYARTGRVADALPPFHEALGIRRDLAAADPRRYEPALAESLHNLGTAFRASGLSAQAVPLFEEAATLYLRQAEAGTTPPRLTRTVGALVNLLVEDGRFADADRWIRKAVRFVV</sequence>
<organism evidence="2 3">
    <name type="scientific">Actinoallomurus oryzae</name>
    <dbReference type="NCBI Taxonomy" id="502180"/>
    <lineage>
        <taxon>Bacteria</taxon>
        <taxon>Bacillati</taxon>
        <taxon>Actinomycetota</taxon>
        <taxon>Actinomycetes</taxon>
        <taxon>Streptosporangiales</taxon>
        <taxon>Thermomonosporaceae</taxon>
        <taxon>Actinoallomurus</taxon>
    </lineage>
</organism>
<keyword evidence="3" id="KW-1185">Reference proteome</keyword>
<dbReference type="PANTHER" id="PTHR19959">
    <property type="entry name" value="KINESIN LIGHT CHAIN"/>
    <property type="match status" value="1"/>
</dbReference>
<dbReference type="Pfam" id="PF13374">
    <property type="entry name" value="TPR_10"/>
    <property type="match status" value="3"/>
</dbReference>
<dbReference type="SUPFAM" id="SSF48452">
    <property type="entry name" value="TPR-like"/>
    <property type="match status" value="3"/>
</dbReference>
<proteinExistence type="predicted"/>
<protein>
    <recommendedName>
        <fullName evidence="4">Tetratricopeptide repeat protein</fullName>
    </recommendedName>
</protein>
<accession>A0ABP8PQD1</accession>
<dbReference type="InterPro" id="IPR011990">
    <property type="entry name" value="TPR-like_helical_dom_sf"/>
</dbReference>